<dbReference type="Gene3D" id="3.30.160.20">
    <property type="match status" value="1"/>
</dbReference>
<dbReference type="PANTHER" id="PTHR45936">
    <property type="entry name" value="TRNA-DIHYDROURIDINE(20) SYNTHASE [NAD(P)+]-LIKE"/>
    <property type="match status" value="1"/>
</dbReference>
<feature type="region of interest" description="Disordered" evidence="1">
    <location>
        <begin position="511"/>
        <end position="544"/>
    </location>
</feature>
<sequence>MALQQANLPWVDENSRLTPAPRCVYQPATNATSNPASRMKSDIDYRNKLVLAPMVRVGTLPMRLLALEYGADLVYTEEIIDWKLLRAERHTNEVLGTIDYIDTTDGTVVFRTCPDERGKVVLQIGTASAERAVAVGQMMQNDVAAIDVNMGCPKDFSIKGGMGVALLYDLPRAKAILEGLVQGVRIPVTCKIRVMPDLDETVALAKELQSTGIRAIGVHGRTKTERPRDPVNEDAIARVANALHIPVIANGGSQSITRRHDILRFAQRCSTTSVMVARAAEWNCSVFRADGPLPLDDVIRRYLELSVRYDNSPSNTKYCVQMMLRSLQESPIGRRLLDSQTMQQICDIWEMGEYCRETQLRYHFAGIKGRRACRPRTQSGDGGPVAEGNEPTASKKQCLEESPDSDPEPLNEENVCFIRSNFIDDNSLPKSKLYLHAVRNGLPRAQYEVQQKDKLFRATIRFDGQRYTSSFWEKNKRYAEQAAALVCLLKRGVESRDELIRNGAMLPAKNGPAAAVVEQTGSSKADAAGESETNGEARPMVESC</sequence>
<feature type="compositionally biased region" description="Acidic residues" evidence="1">
    <location>
        <begin position="401"/>
        <end position="410"/>
    </location>
</feature>
<feature type="region of interest" description="Disordered" evidence="1">
    <location>
        <begin position="373"/>
        <end position="410"/>
    </location>
</feature>
<proteinExistence type="predicted"/>
<evidence type="ECO:0000313" key="3">
    <source>
        <dbReference type="EnsemblMetazoa" id="AMEM012602-PA"/>
    </source>
</evidence>
<dbReference type="AlphaFoldDB" id="A0A182VCG1"/>
<dbReference type="Pfam" id="PF00035">
    <property type="entry name" value="dsrm"/>
    <property type="match status" value="1"/>
</dbReference>
<dbReference type="GO" id="GO:0000049">
    <property type="term" value="F:tRNA binding"/>
    <property type="evidence" value="ECO:0007669"/>
    <property type="project" value="InterPro"/>
</dbReference>
<dbReference type="VEuPathDB" id="VectorBase:AMEM21_008617"/>
<dbReference type="Gene3D" id="3.20.20.70">
    <property type="entry name" value="Aldolase class I"/>
    <property type="match status" value="1"/>
</dbReference>
<dbReference type="InterPro" id="IPR035587">
    <property type="entry name" value="DUS-like_FMN-bd"/>
</dbReference>
<protein>
    <recommendedName>
        <fullName evidence="2">DRBM domain-containing protein</fullName>
    </recommendedName>
</protein>
<dbReference type="InterPro" id="IPR013785">
    <property type="entry name" value="Aldolase_TIM"/>
</dbReference>
<organism evidence="3 4">
    <name type="scientific">Anopheles merus</name>
    <name type="common">Mosquito</name>
    <dbReference type="NCBI Taxonomy" id="30066"/>
    <lineage>
        <taxon>Eukaryota</taxon>
        <taxon>Metazoa</taxon>
        <taxon>Ecdysozoa</taxon>
        <taxon>Arthropoda</taxon>
        <taxon>Hexapoda</taxon>
        <taxon>Insecta</taxon>
        <taxon>Pterygota</taxon>
        <taxon>Neoptera</taxon>
        <taxon>Endopterygota</taxon>
        <taxon>Diptera</taxon>
        <taxon>Nematocera</taxon>
        <taxon>Culicoidea</taxon>
        <taxon>Culicidae</taxon>
        <taxon>Anophelinae</taxon>
        <taxon>Anopheles</taxon>
    </lineage>
</organism>
<evidence type="ECO:0000313" key="4">
    <source>
        <dbReference type="Proteomes" id="UP000075903"/>
    </source>
</evidence>
<dbReference type="InterPro" id="IPR052582">
    <property type="entry name" value="tRNA-DUS-like"/>
</dbReference>
<dbReference type="Pfam" id="PF01207">
    <property type="entry name" value="Dus"/>
    <property type="match status" value="1"/>
</dbReference>
<dbReference type="SUPFAM" id="SSF54768">
    <property type="entry name" value="dsRNA-binding domain-like"/>
    <property type="match status" value="1"/>
</dbReference>
<dbReference type="CDD" id="cd02801">
    <property type="entry name" value="DUS_like_FMN"/>
    <property type="match status" value="1"/>
</dbReference>
<dbReference type="PANTHER" id="PTHR45936:SF1">
    <property type="entry name" value="TRNA-DIHYDROURIDINE(20) SYNTHASE [NAD(P)+]-LIKE"/>
    <property type="match status" value="1"/>
</dbReference>
<dbReference type="GO" id="GO:0010468">
    <property type="term" value="P:regulation of gene expression"/>
    <property type="evidence" value="ECO:0007669"/>
    <property type="project" value="UniProtKB-ARBA"/>
</dbReference>
<dbReference type="GO" id="GO:0005737">
    <property type="term" value="C:cytoplasm"/>
    <property type="evidence" value="ECO:0007669"/>
    <property type="project" value="TreeGrafter"/>
</dbReference>
<accession>A0A182VCG1</accession>
<dbReference type="GO" id="GO:0017150">
    <property type="term" value="F:tRNA dihydrouridine synthase activity"/>
    <property type="evidence" value="ECO:0007669"/>
    <property type="project" value="TreeGrafter"/>
</dbReference>
<dbReference type="STRING" id="30066.A0A182VCG1"/>
<evidence type="ECO:0000259" key="2">
    <source>
        <dbReference type="SMART" id="SM00358"/>
    </source>
</evidence>
<dbReference type="SUPFAM" id="SSF51395">
    <property type="entry name" value="FMN-linked oxidoreductases"/>
    <property type="match status" value="1"/>
</dbReference>
<name>A0A182VCG1_ANOME</name>
<dbReference type="InterPro" id="IPR044463">
    <property type="entry name" value="DUS2_DSRM"/>
</dbReference>
<feature type="domain" description="DRBM" evidence="2">
    <location>
        <begin position="429"/>
        <end position="492"/>
    </location>
</feature>
<evidence type="ECO:0000256" key="1">
    <source>
        <dbReference type="SAM" id="MobiDB-lite"/>
    </source>
</evidence>
<dbReference type="Proteomes" id="UP000075903">
    <property type="component" value="Unassembled WGS sequence"/>
</dbReference>
<dbReference type="SMART" id="SM00358">
    <property type="entry name" value="DSRM"/>
    <property type="match status" value="1"/>
</dbReference>
<reference evidence="3" key="1">
    <citation type="submission" date="2020-05" db="UniProtKB">
        <authorList>
            <consortium name="EnsemblMetazoa"/>
        </authorList>
    </citation>
    <scope>IDENTIFICATION</scope>
    <source>
        <strain evidence="3">MAF</strain>
    </source>
</reference>
<dbReference type="VEuPathDB" id="VectorBase:AMEM012602"/>
<dbReference type="InterPro" id="IPR014720">
    <property type="entry name" value="dsRBD_dom"/>
</dbReference>
<dbReference type="CDD" id="cd19871">
    <property type="entry name" value="DSRM_DUS2L"/>
    <property type="match status" value="1"/>
</dbReference>
<dbReference type="EnsemblMetazoa" id="AMEM012602-RA">
    <property type="protein sequence ID" value="AMEM012602-PA"/>
    <property type="gene ID" value="AMEM012602"/>
</dbReference>
<keyword evidence="4" id="KW-1185">Reference proteome</keyword>